<reference evidence="1 2" key="1">
    <citation type="journal article" date="2018" name="BMC Genomics">
        <title>Genomic evidence for intraspecific hybridization in a clonal and extremely halotolerant yeast.</title>
        <authorList>
            <person name="Gostincar C."/>
            <person name="Stajich J.E."/>
            <person name="Zupancic J."/>
            <person name="Zalar P."/>
            <person name="Gunde-Cimerman N."/>
        </authorList>
    </citation>
    <scope>NUCLEOTIDE SEQUENCE [LARGE SCALE GENOMIC DNA]</scope>
    <source>
        <strain evidence="1 2">EXF-171</strain>
    </source>
</reference>
<proteinExistence type="predicted"/>
<dbReference type="Proteomes" id="UP000281468">
    <property type="component" value="Unassembled WGS sequence"/>
</dbReference>
<dbReference type="EMBL" id="QWIQ01000132">
    <property type="protein sequence ID" value="RMZ04944.1"/>
    <property type="molecule type" value="Genomic_DNA"/>
</dbReference>
<dbReference type="AlphaFoldDB" id="A0A3M7GV46"/>
<evidence type="ECO:0000313" key="2">
    <source>
        <dbReference type="Proteomes" id="UP000281468"/>
    </source>
</evidence>
<sequence length="297" mass="33409">MPSPQGTFTATPVINEAKLSYHAMDALPTSPTLLGLPRELRDQIYFYLTQHANTRKAPPSPPFAGKRQRGPDDIFYSLDRPISRWPSIALVNHQLLEEVRENVSKRPSGKAAAELDLMAKGYCFYPTWTLLPGCIRRGQSVNLNVNLRIFSTEAFRTNDGWPRQPGAGFRTLLGLLNNYLVSGPSLAPAEHATDLEPYLINVLSVDVTFHDLYTPDTWPATAQEILEMLRELASSGIPDPYIQKVKAVVTFDSRARSMRFKQEWPVAETVDEKQSRHWRKAGFIFALSQSEAASHEQ</sequence>
<protein>
    <submittedName>
        <fullName evidence="1">Uncharacterized protein</fullName>
    </submittedName>
</protein>
<comment type="caution">
    <text evidence="1">The sequence shown here is derived from an EMBL/GenBank/DDBJ whole genome shotgun (WGS) entry which is preliminary data.</text>
</comment>
<evidence type="ECO:0000313" key="1">
    <source>
        <dbReference type="EMBL" id="RMZ04944.1"/>
    </source>
</evidence>
<gene>
    <name evidence="1" type="ORF">D0862_05153</name>
</gene>
<accession>A0A3M7GV46</accession>
<organism evidence="1 2">
    <name type="scientific">Hortaea werneckii</name>
    <name type="common">Black yeast</name>
    <name type="synonym">Cladosporium werneckii</name>
    <dbReference type="NCBI Taxonomy" id="91943"/>
    <lineage>
        <taxon>Eukaryota</taxon>
        <taxon>Fungi</taxon>
        <taxon>Dikarya</taxon>
        <taxon>Ascomycota</taxon>
        <taxon>Pezizomycotina</taxon>
        <taxon>Dothideomycetes</taxon>
        <taxon>Dothideomycetidae</taxon>
        <taxon>Mycosphaerellales</taxon>
        <taxon>Teratosphaeriaceae</taxon>
        <taxon>Hortaea</taxon>
    </lineage>
</organism>
<name>A0A3M7GV46_HORWE</name>